<evidence type="ECO:0000313" key="3">
    <source>
        <dbReference type="Proteomes" id="UP000011519"/>
    </source>
</evidence>
<comment type="caution">
    <text evidence="2">The sequence shown here is derived from an EMBL/GenBank/DDBJ whole genome shotgun (WGS) entry which is preliminary data.</text>
</comment>
<proteinExistence type="predicted"/>
<feature type="region of interest" description="Disordered" evidence="1">
    <location>
        <begin position="340"/>
        <end position="362"/>
    </location>
</feature>
<feature type="compositionally biased region" description="Polar residues" evidence="1">
    <location>
        <begin position="1"/>
        <end position="11"/>
    </location>
</feature>
<feature type="compositionally biased region" description="Basic and acidic residues" evidence="1">
    <location>
        <begin position="384"/>
        <end position="413"/>
    </location>
</feature>
<feature type="compositionally biased region" description="Polar residues" evidence="1">
    <location>
        <begin position="340"/>
        <end position="361"/>
    </location>
</feature>
<dbReference type="PATRIC" id="fig|1227493.4.peg.1271"/>
<feature type="compositionally biased region" description="Low complexity" evidence="1">
    <location>
        <begin position="453"/>
        <end position="462"/>
    </location>
</feature>
<evidence type="ECO:0000256" key="1">
    <source>
        <dbReference type="SAM" id="MobiDB-lite"/>
    </source>
</evidence>
<evidence type="ECO:0000313" key="2">
    <source>
        <dbReference type="EMBL" id="ELY92952.1"/>
    </source>
</evidence>
<dbReference type="STRING" id="1227493.C483_06460"/>
<gene>
    <name evidence="2" type="ORF">C483_06460</name>
</gene>
<dbReference type="RefSeq" id="WP_006652525.1">
    <property type="nucleotide sequence ID" value="NZ_AOIM01000015.1"/>
</dbReference>
<keyword evidence="3" id="KW-1185">Reference proteome</keyword>
<organism evidence="2 3">
    <name type="scientific">Natrialba hulunbeirensis JCM 10989</name>
    <dbReference type="NCBI Taxonomy" id="1227493"/>
    <lineage>
        <taxon>Archaea</taxon>
        <taxon>Methanobacteriati</taxon>
        <taxon>Methanobacteriota</taxon>
        <taxon>Stenosarchaea group</taxon>
        <taxon>Halobacteria</taxon>
        <taxon>Halobacteriales</taxon>
        <taxon>Natrialbaceae</taxon>
        <taxon>Natrialba</taxon>
    </lineage>
</organism>
<sequence length="469" mass="47716">MSEYTSTNEPTTMAAESFAGRSPPMQTIVRDAVLPQAQSLPVSLCRAAAELTRVHRESGTGSGAHSGSDSGSDPNSSTEDTTSSRSPDLERILTPVETAVSYFEAYVRLRLDLLVTDRYPNTNPRARDAAILASDFLHAGAYAAVAEAPLSDRRALELYRLLTGASTRLSHQLLAVSQGQTVGRACTEGESGTESGSIRSTAATIASAASIGDDGVSRPNPLVTLSETAAELGAVAAGASDATRAELRSYSGSLTAGLVAAAVGVAGAGAGAGTGTGAGADAGVRTDADDGAGTATIAAGGTDADSPDGDADHGTESAGDATADEPSPVADAVAVLSSGWTASREQEQTLSPSDGSLTLSFTDPDATVPADVYRHYRLPSLSVDHGEGEPDKTHDREPDRRHSHEQRRDDALDAARAALAALDDGTGDAHSERDSVRTALEQATRVPVGNGGSAPIPSGAPGTDHTDDD</sequence>
<feature type="region of interest" description="Disordered" evidence="1">
    <location>
        <begin position="1"/>
        <end position="22"/>
    </location>
</feature>
<feature type="compositionally biased region" description="Low complexity" evidence="1">
    <location>
        <begin position="414"/>
        <end position="424"/>
    </location>
</feature>
<protein>
    <submittedName>
        <fullName evidence="2">Uncharacterized protein</fullName>
    </submittedName>
</protein>
<feature type="region of interest" description="Disordered" evidence="1">
    <location>
        <begin position="55"/>
        <end position="90"/>
    </location>
</feature>
<feature type="compositionally biased region" description="Basic and acidic residues" evidence="1">
    <location>
        <begin position="427"/>
        <end position="436"/>
    </location>
</feature>
<feature type="region of interest" description="Disordered" evidence="1">
    <location>
        <begin position="291"/>
        <end position="327"/>
    </location>
</feature>
<feature type="compositionally biased region" description="Low complexity" evidence="1">
    <location>
        <begin position="63"/>
        <end position="77"/>
    </location>
</feature>
<name>M0A4X1_9EURY</name>
<accession>M0A4X1</accession>
<dbReference type="AlphaFoldDB" id="M0A4X1"/>
<reference evidence="2 3" key="1">
    <citation type="journal article" date="2014" name="PLoS Genet.">
        <title>Phylogenetically driven sequencing of extremely halophilic archaea reveals strategies for static and dynamic osmo-response.</title>
        <authorList>
            <person name="Becker E.A."/>
            <person name="Seitzer P.M."/>
            <person name="Tritt A."/>
            <person name="Larsen D."/>
            <person name="Krusor M."/>
            <person name="Yao A.I."/>
            <person name="Wu D."/>
            <person name="Madern D."/>
            <person name="Eisen J.A."/>
            <person name="Darling A.E."/>
            <person name="Facciotti M.T."/>
        </authorList>
    </citation>
    <scope>NUCLEOTIDE SEQUENCE [LARGE SCALE GENOMIC DNA]</scope>
    <source>
        <strain evidence="2 3">JCM 10989</strain>
    </source>
</reference>
<dbReference type="OrthoDB" id="202855at2157"/>
<dbReference type="EMBL" id="AOIM01000015">
    <property type="protein sequence ID" value="ELY92952.1"/>
    <property type="molecule type" value="Genomic_DNA"/>
</dbReference>
<feature type="region of interest" description="Disordered" evidence="1">
    <location>
        <begin position="379"/>
        <end position="469"/>
    </location>
</feature>
<dbReference type="Proteomes" id="UP000011519">
    <property type="component" value="Unassembled WGS sequence"/>
</dbReference>
<feature type="compositionally biased region" description="Low complexity" evidence="1">
    <location>
        <begin position="291"/>
        <end position="304"/>
    </location>
</feature>